<accession>A0AAU8DTE4</accession>
<dbReference type="SMART" id="SM01012">
    <property type="entry name" value="ANTAR"/>
    <property type="match status" value="1"/>
</dbReference>
<dbReference type="InterPro" id="IPR005561">
    <property type="entry name" value="ANTAR"/>
</dbReference>
<dbReference type="PROSITE" id="PS50921">
    <property type="entry name" value="ANTAR"/>
    <property type="match status" value="1"/>
</dbReference>
<evidence type="ECO:0000256" key="1">
    <source>
        <dbReference type="ARBA" id="ARBA00023015"/>
    </source>
</evidence>
<dbReference type="InterPro" id="IPR012074">
    <property type="entry name" value="GAF_ANTAR"/>
</dbReference>
<sequence length="243" mass="26703">MGTWSERGYVQVELNPAELSAELMARSRDVQDADDRVQAAAATLVELGLADAVSITERVDATQFRTRAATDERAAAADASQFEMREGPYIDEVFQQGILAANDLRDDPRWPHWGPLVAQIGLRGLISVQLYASGTTLGALNLFSTEPQNFSSDDVEKARAVATIVSIELARSRHDAHLWKAVDARHRVGQAQGILMHQFRFGSDEAWALLLRLSQQGNTKLFVIADRIIAAGELPRKLAAPEE</sequence>
<dbReference type="AlphaFoldDB" id="A0AAU8DTE4"/>
<organism evidence="4">
    <name type="scientific">Nakamurella sp. A5-74</name>
    <dbReference type="NCBI Taxonomy" id="3158264"/>
    <lineage>
        <taxon>Bacteria</taxon>
        <taxon>Bacillati</taxon>
        <taxon>Actinomycetota</taxon>
        <taxon>Actinomycetes</taxon>
        <taxon>Nakamurellales</taxon>
        <taxon>Nakamurellaceae</taxon>
        <taxon>Nakamurella</taxon>
    </lineage>
</organism>
<feature type="domain" description="ANTAR" evidence="3">
    <location>
        <begin position="168"/>
        <end position="229"/>
    </location>
</feature>
<gene>
    <name evidence="4" type="ORF">ABLG96_08380</name>
</gene>
<dbReference type="Pfam" id="PF03861">
    <property type="entry name" value="ANTAR"/>
    <property type="match status" value="1"/>
</dbReference>
<dbReference type="InterPro" id="IPR029016">
    <property type="entry name" value="GAF-like_dom_sf"/>
</dbReference>
<keyword evidence="1" id="KW-0805">Transcription regulation</keyword>
<keyword evidence="2" id="KW-0804">Transcription</keyword>
<evidence type="ECO:0000256" key="2">
    <source>
        <dbReference type="ARBA" id="ARBA00023163"/>
    </source>
</evidence>
<dbReference type="InterPro" id="IPR003018">
    <property type="entry name" value="GAF"/>
</dbReference>
<evidence type="ECO:0000313" key="4">
    <source>
        <dbReference type="EMBL" id="XCG65289.1"/>
    </source>
</evidence>
<dbReference type="SUPFAM" id="SSF55781">
    <property type="entry name" value="GAF domain-like"/>
    <property type="match status" value="1"/>
</dbReference>
<proteinExistence type="predicted"/>
<evidence type="ECO:0000259" key="3">
    <source>
        <dbReference type="PROSITE" id="PS50921"/>
    </source>
</evidence>
<dbReference type="InterPro" id="IPR036388">
    <property type="entry name" value="WH-like_DNA-bd_sf"/>
</dbReference>
<dbReference type="GO" id="GO:0003723">
    <property type="term" value="F:RNA binding"/>
    <property type="evidence" value="ECO:0007669"/>
    <property type="project" value="InterPro"/>
</dbReference>
<reference evidence="4" key="1">
    <citation type="submission" date="2024-05" db="EMBL/GenBank/DDBJ databases">
        <authorList>
            <person name="Cai S.Y."/>
            <person name="Jin L.M."/>
            <person name="Li H.R."/>
        </authorList>
    </citation>
    <scope>NUCLEOTIDE SEQUENCE</scope>
    <source>
        <strain evidence="4">A5-74</strain>
    </source>
</reference>
<dbReference type="SMART" id="SM00065">
    <property type="entry name" value="GAF"/>
    <property type="match status" value="1"/>
</dbReference>
<dbReference type="Gene3D" id="3.30.450.40">
    <property type="match status" value="1"/>
</dbReference>
<dbReference type="Pfam" id="PF13185">
    <property type="entry name" value="GAF_2"/>
    <property type="match status" value="1"/>
</dbReference>
<dbReference type="RefSeq" id="WP_353650894.1">
    <property type="nucleotide sequence ID" value="NZ_CP159218.1"/>
</dbReference>
<dbReference type="Gene3D" id="1.10.10.10">
    <property type="entry name" value="Winged helix-like DNA-binding domain superfamily/Winged helix DNA-binding domain"/>
    <property type="match status" value="1"/>
</dbReference>
<name>A0AAU8DTE4_9ACTN</name>
<dbReference type="PIRSF" id="PIRSF036625">
    <property type="entry name" value="GAF_ANTAR"/>
    <property type="match status" value="1"/>
</dbReference>
<protein>
    <submittedName>
        <fullName evidence="4">GAF and ANTAR domain-containing protein</fullName>
    </submittedName>
</protein>
<dbReference type="EMBL" id="CP159218">
    <property type="protein sequence ID" value="XCG65289.1"/>
    <property type="molecule type" value="Genomic_DNA"/>
</dbReference>